<dbReference type="InterPro" id="IPR029068">
    <property type="entry name" value="Glyas_Bleomycin-R_OHBP_Dase"/>
</dbReference>
<dbReference type="Gene3D" id="3.10.180.10">
    <property type="entry name" value="2,3-Dihydroxybiphenyl 1,2-Dioxygenase, domain 1"/>
    <property type="match status" value="1"/>
</dbReference>
<keyword evidence="3" id="KW-1185">Reference proteome</keyword>
<dbReference type="RefSeq" id="WP_369705611.1">
    <property type="nucleotide sequence ID" value="NZ_JBGEWD010000023.1"/>
</dbReference>
<dbReference type="PANTHER" id="PTHR36113:SF1">
    <property type="entry name" value="GLYOXALASE_BLEOMYCIN RESISTANCE PROTEIN_DIOXYGENASE"/>
    <property type="match status" value="1"/>
</dbReference>
<comment type="caution">
    <text evidence="2">The sequence shown here is derived from an EMBL/GenBank/DDBJ whole genome shotgun (WGS) entry which is preliminary data.</text>
</comment>
<evidence type="ECO:0000313" key="2">
    <source>
        <dbReference type="EMBL" id="MEY8001720.1"/>
    </source>
</evidence>
<reference evidence="2 3" key="1">
    <citation type="submission" date="2024-08" db="EMBL/GenBank/DDBJ databases">
        <title>Clostridium lapicellarii sp. nov., and Clostridium renhuaiense sp. nov., two species isolated from the mud in a fermentation cellar used for producing sauce-flavour Chinese liquors.</title>
        <authorList>
            <person name="Yang F."/>
            <person name="Wang H."/>
            <person name="Chen L.Q."/>
            <person name="Zhou N."/>
            <person name="Lu J.J."/>
            <person name="Pu X.X."/>
            <person name="Wan B."/>
            <person name="Wang L."/>
            <person name="Liu S.J."/>
        </authorList>
    </citation>
    <scope>NUCLEOTIDE SEQUENCE [LARGE SCALE GENOMIC DNA]</scope>
    <source>
        <strain evidence="2 3">MT-5</strain>
    </source>
</reference>
<dbReference type="EMBL" id="JBGEWD010000023">
    <property type="protein sequence ID" value="MEY8001720.1"/>
    <property type="molecule type" value="Genomic_DNA"/>
</dbReference>
<feature type="domain" description="VOC" evidence="1">
    <location>
        <begin position="2"/>
        <end position="120"/>
    </location>
</feature>
<dbReference type="InterPro" id="IPR051332">
    <property type="entry name" value="Fosfomycin_Res_Enzymes"/>
</dbReference>
<gene>
    <name evidence="2" type="ORF">AB8U03_16245</name>
</gene>
<dbReference type="Proteomes" id="UP001564657">
    <property type="component" value="Unassembled WGS sequence"/>
</dbReference>
<name>A0ABV4BT90_9CLOT</name>
<proteinExistence type="predicted"/>
<evidence type="ECO:0000313" key="3">
    <source>
        <dbReference type="Proteomes" id="UP001564657"/>
    </source>
</evidence>
<dbReference type="Pfam" id="PF00903">
    <property type="entry name" value="Glyoxalase"/>
    <property type="match status" value="1"/>
</dbReference>
<dbReference type="SUPFAM" id="SSF54593">
    <property type="entry name" value="Glyoxalase/Bleomycin resistance protein/Dihydroxybiphenyl dioxygenase"/>
    <property type="match status" value="1"/>
</dbReference>
<protein>
    <submittedName>
        <fullName evidence="2">VOC family protein</fullName>
    </submittedName>
</protein>
<sequence>MNFCWITLNVEDMEKSLEFYHELLGVEILKRFSPGKEVEIVMLGEENKPKIELICNKKNKVKNQSEGISIGFEVEWLDEAMSYVKSKNIPIKKGPISPSPKVRFFFIEDPNGIQIQLVENK</sequence>
<dbReference type="PROSITE" id="PS51819">
    <property type="entry name" value="VOC"/>
    <property type="match status" value="1"/>
</dbReference>
<organism evidence="2 3">
    <name type="scientific">Clostridium moutaii</name>
    <dbReference type="NCBI Taxonomy" id="3240932"/>
    <lineage>
        <taxon>Bacteria</taxon>
        <taxon>Bacillati</taxon>
        <taxon>Bacillota</taxon>
        <taxon>Clostridia</taxon>
        <taxon>Eubacteriales</taxon>
        <taxon>Clostridiaceae</taxon>
        <taxon>Clostridium</taxon>
    </lineage>
</organism>
<dbReference type="PANTHER" id="PTHR36113">
    <property type="entry name" value="LYASE, PUTATIVE-RELATED-RELATED"/>
    <property type="match status" value="1"/>
</dbReference>
<dbReference type="InterPro" id="IPR004360">
    <property type="entry name" value="Glyas_Fos-R_dOase_dom"/>
</dbReference>
<accession>A0ABV4BT90</accession>
<evidence type="ECO:0000259" key="1">
    <source>
        <dbReference type="PROSITE" id="PS51819"/>
    </source>
</evidence>
<dbReference type="InterPro" id="IPR037523">
    <property type="entry name" value="VOC_core"/>
</dbReference>